<evidence type="ECO:0000256" key="1">
    <source>
        <dbReference type="ARBA" id="ARBA00022679"/>
    </source>
</evidence>
<dbReference type="Gene3D" id="3.90.470.20">
    <property type="entry name" value="4'-phosphopantetheinyl transferase domain"/>
    <property type="match status" value="1"/>
</dbReference>
<protein>
    <recommendedName>
        <fullName evidence="2">4'-phosphopantetheinyl transferase N-terminal domain-containing protein</fullName>
    </recommendedName>
</protein>
<feature type="domain" description="4'-phosphopantetheinyl transferase N-terminal" evidence="2">
    <location>
        <begin position="11"/>
        <end position="105"/>
    </location>
</feature>
<dbReference type="PANTHER" id="PTHR12215">
    <property type="entry name" value="PHOSPHOPANTETHEINE TRANSFERASE"/>
    <property type="match status" value="1"/>
</dbReference>
<dbReference type="PANTHER" id="PTHR12215:SF10">
    <property type="entry name" value="L-AMINOADIPATE-SEMIALDEHYDE DEHYDROGENASE-PHOSPHOPANTETHEINYL TRANSFERASE"/>
    <property type="match status" value="1"/>
</dbReference>
<comment type="caution">
    <text evidence="3">The sequence shown here is derived from an EMBL/GenBank/DDBJ whole genome shotgun (WGS) entry which is preliminary data.</text>
</comment>
<dbReference type="RefSeq" id="WP_171248188.1">
    <property type="nucleotide sequence ID" value="NZ_JABFAJ010000024.1"/>
</dbReference>
<dbReference type="GO" id="GO:0000287">
    <property type="term" value="F:magnesium ion binding"/>
    <property type="evidence" value="ECO:0007669"/>
    <property type="project" value="InterPro"/>
</dbReference>
<evidence type="ECO:0000313" key="3">
    <source>
        <dbReference type="EMBL" id="NNU28672.1"/>
    </source>
</evidence>
<dbReference type="AlphaFoldDB" id="A0A849JZG1"/>
<dbReference type="Proteomes" id="UP000557204">
    <property type="component" value="Unassembled WGS sequence"/>
</dbReference>
<keyword evidence="1" id="KW-0808">Transferase</keyword>
<organism evidence="3 4">
    <name type="scientific">Isoptericola sediminis</name>
    <dbReference type="NCBI Taxonomy" id="2733572"/>
    <lineage>
        <taxon>Bacteria</taxon>
        <taxon>Bacillati</taxon>
        <taxon>Actinomycetota</taxon>
        <taxon>Actinomycetes</taxon>
        <taxon>Micrococcales</taxon>
        <taxon>Promicromonosporaceae</taxon>
        <taxon>Isoptericola</taxon>
    </lineage>
</organism>
<dbReference type="SUPFAM" id="SSF56214">
    <property type="entry name" value="4'-phosphopantetheinyl transferase"/>
    <property type="match status" value="1"/>
</dbReference>
<dbReference type="InterPro" id="IPR055066">
    <property type="entry name" value="AASDHPPT_N"/>
</dbReference>
<accession>A0A849JZG1</accession>
<evidence type="ECO:0000259" key="2">
    <source>
        <dbReference type="Pfam" id="PF22624"/>
    </source>
</evidence>
<dbReference type="GO" id="GO:0008897">
    <property type="term" value="F:holo-[acyl-carrier-protein] synthase activity"/>
    <property type="evidence" value="ECO:0007669"/>
    <property type="project" value="InterPro"/>
</dbReference>
<dbReference type="EMBL" id="JABFAJ010000024">
    <property type="protein sequence ID" value="NNU28672.1"/>
    <property type="molecule type" value="Genomic_DNA"/>
</dbReference>
<dbReference type="InterPro" id="IPR050559">
    <property type="entry name" value="P-Pant_transferase_sf"/>
</dbReference>
<gene>
    <name evidence="3" type="ORF">HLI28_14155</name>
</gene>
<dbReference type="GO" id="GO:0005829">
    <property type="term" value="C:cytosol"/>
    <property type="evidence" value="ECO:0007669"/>
    <property type="project" value="TreeGrafter"/>
</dbReference>
<dbReference type="GO" id="GO:0019878">
    <property type="term" value="P:lysine biosynthetic process via aminoadipic acid"/>
    <property type="evidence" value="ECO:0007669"/>
    <property type="project" value="TreeGrafter"/>
</dbReference>
<dbReference type="Pfam" id="PF22624">
    <property type="entry name" value="AASDHPPT_N"/>
    <property type="match status" value="1"/>
</dbReference>
<keyword evidence="4" id="KW-1185">Reference proteome</keyword>
<evidence type="ECO:0000313" key="4">
    <source>
        <dbReference type="Proteomes" id="UP000557204"/>
    </source>
</evidence>
<reference evidence="3 4" key="1">
    <citation type="submission" date="2020-05" db="EMBL/GenBank/DDBJ databases">
        <title>Genome sequence of Isoptericola sp. JC619 isolated from Chilika lagoon, India.</title>
        <authorList>
            <person name="Kumar D."/>
            <person name="Appam K."/>
            <person name="Gandham S."/>
            <person name="Uppada J."/>
            <person name="Sasikala C."/>
            <person name="Venkata Ramana C."/>
        </authorList>
    </citation>
    <scope>NUCLEOTIDE SEQUENCE [LARGE SCALE GENOMIC DNA]</scope>
    <source>
        <strain evidence="3 4">JC619</strain>
    </source>
</reference>
<sequence length="191" mass="19938">MTVEVWWSTLAAADHELTALLDDTERARLDSFDRPADRGRSLVGAALLRLAVAAHLGVGAAEVVLDRTCAECGRPHGAPRVLGAGDRRPGVSVAHSGVLVVVALDPHGPVGVDVQRASDLPDPGAVGDWVRREAAVKARTWTDLGGASPAALVTSDLRPPVGGYAAALTTVGERTVRHVDRTEGLRSARGR</sequence>
<proteinExistence type="predicted"/>
<dbReference type="InterPro" id="IPR037143">
    <property type="entry name" value="4-PPantetheinyl_Trfase_dom_sf"/>
</dbReference>
<name>A0A849JZG1_9MICO</name>